<dbReference type="InterPro" id="IPR011032">
    <property type="entry name" value="GroES-like_sf"/>
</dbReference>
<keyword evidence="5" id="KW-0560">Oxidoreductase</keyword>
<dbReference type="InterPro" id="IPR036291">
    <property type="entry name" value="NAD(P)-bd_dom_sf"/>
</dbReference>
<evidence type="ECO:0000256" key="2">
    <source>
        <dbReference type="ARBA" id="ARBA00008072"/>
    </source>
</evidence>
<dbReference type="VEuPathDB" id="FungiDB:PEXP_049760"/>
<gene>
    <name evidence="10" type="ORF">PEX2_072490</name>
</gene>
<dbReference type="GO" id="GO:0005737">
    <property type="term" value="C:cytoplasm"/>
    <property type="evidence" value="ECO:0007669"/>
    <property type="project" value="TreeGrafter"/>
</dbReference>
<evidence type="ECO:0000256" key="6">
    <source>
        <dbReference type="ARBA" id="ARBA00023027"/>
    </source>
</evidence>
<comment type="caution">
    <text evidence="10">The sequence shown here is derived from an EMBL/GenBank/DDBJ whole genome shotgun (WGS) entry which is preliminary data.</text>
</comment>
<dbReference type="SMART" id="SM00829">
    <property type="entry name" value="PKS_ER"/>
    <property type="match status" value="1"/>
</dbReference>
<dbReference type="SUPFAM" id="SSF51735">
    <property type="entry name" value="NAD(P)-binding Rossmann-fold domains"/>
    <property type="match status" value="1"/>
</dbReference>
<dbReference type="GeneID" id="27679939"/>
<dbReference type="Pfam" id="PF00107">
    <property type="entry name" value="ADH_zinc_N"/>
    <property type="match status" value="1"/>
</dbReference>
<dbReference type="PANTHER" id="PTHR42940">
    <property type="entry name" value="ALCOHOL DEHYDROGENASE 1-RELATED"/>
    <property type="match status" value="1"/>
</dbReference>
<evidence type="ECO:0000256" key="8">
    <source>
        <dbReference type="SAM" id="MobiDB-lite"/>
    </source>
</evidence>
<dbReference type="GO" id="GO:0008270">
    <property type="term" value="F:zinc ion binding"/>
    <property type="evidence" value="ECO:0007669"/>
    <property type="project" value="InterPro"/>
</dbReference>
<feature type="region of interest" description="Disordered" evidence="8">
    <location>
        <begin position="101"/>
        <end position="125"/>
    </location>
</feature>
<reference evidence="10 11" key="1">
    <citation type="journal article" date="2015" name="Mol. Plant Microbe Interact.">
        <title>Genome, transcriptome, and functional analyses of Penicillium expansum provide new insights into secondary metabolism and pathogenicity.</title>
        <authorList>
            <person name="Ballester A.R."/>
            <person name="Marcet-Houben M."/>
            <person name="Levin E."/>
            <person name="Sela N."/>
            <person name="Selma-Lazaro C."/>
            <person name="Carmona L."/>
            <person name="Wisniewski M."/>
            <person name="Droby S."/>
            <person name="Gonzalez-Candelas L."/>
            <person name="Gabaldon T."/>
        </authorList>
    </citation>
    <scope>NUCLEOTIDE SEQUENCE [LARGE SCALE GENOMIC DNA]</scope>
    <source>
        <strain evidence="10 11">MD-8</strain>
    </source>
</reference>
<dbReference type="SUPFAM" id="SSF50129">
    <property type="entry name" value="GroES-like"/>
    <property type="match status" value="1"/>
</dbReference>
<comment type="cofactor">
    <cofactor evidence="1 7">
        <name>Zn(2+)</name>
        <dbReference type="ChEBI" id="CHEBI:29105"/>
    </cofactor>
</comment>
<keyword evidence="11" id="KW-1185">Reference proteome</keyword>
<evidence type="ECO:0000313" key="10">
    <source>
        <dbReference type="EMBL" id="KGO59174.1"/>
    </source>
</evidence>
<dbReference type="Pfam" id="PF08240">
    <property type="entry name" value="ADH_N"/>
    <property type="match status" value="1"/>
</dbReference>
<dbReference type="PANTHER" id="PTHR42940:SF8">
    <property type="entry name" value="VACUOLAR PROTEIN SORTING-ASSOCIATED PROTEIN 11"/>
    <property type="match status" value="1"/>
</dbReference>
<evidence type="ECO:0000259" key="9">
    <source>
        <dbReference type="SMART" id="SM00829"/>
    </source>
</evidence>
<dbReference type="CDD" id="cd14688">
    <property type="entry name" value="bZIP_YAP"/>
    <property type="match status" value="1"/>
</dbReference>
<dbReference type="InterPro" id="IPR021833">
    <property type="entry name" value="DUF3425"/>
</dbReference>
<dbReference type="STRING" id="27334.A0A0A2JUW1"/>
<name>A0A0A2JUW1_PENEN</name>
<protein>
    <submittedName>
        <fullName evidence="10">Polyketide synthase, enoylreductase</fullName>
    </submittedName>
</protein>
<keyword evidence="3 7" id="KW-0479">Metal-binding</keyword>
<feature type="region of interest" description="Disordered" evidence="8">
    <location>
        <begin position="1"/>
        <end position="34"/>
    </location>
</feature>
<dbReference type="PROSITE" id="PS00059">
    <property type="entry name" value="ADH_ZINC"/>
    <property type="match status" value="1"/>
</dbReference>
<dbReference type="InterPro" id="IPR020843">
    <property type="entry name" value="ER"/>
</dbReference>
<evidence type="ECO:0000256" key="4">
    <source>
        <dbReference type="ARBA" id="ARBA00022833"/>
    </source>
</evidence>
<sequence>MSDSEVPAPTRATGKRTVNGLTASQIQHKRDLDRKAQRALRQRTKLRIQELESDIARFRASFSQREQTMIDEVQLLRDQNRKLKCSLENIRKYALGELSNLGETSLPQDTPDGETAEKETEQFPEPSLRLGEGTLETQPILAHQPFQSDHDVYFSVNQPMGPNNSHTMHGHESHQPTLPPLAGAFSGLVAESDQILLDFIASRQSMLARGISPATVLGPEQLCPRDLLDPTTVNSNSHAISRVMADVLTTFPHVNLPEKLAFMYLMHLTTRWQASPNDSSYARMPVWLRPTVTQITVPHAAWIDNIPWPRVRDILIQKPDRYPFAVFSELYSEHVSINWPYDPEDIVVDTGEGPSLNTIFEKHIQRLSNWIAPRPFREYFSEWTSDVLLMMSGSMKAAQYNTTSNKVEINEIPIPEPGENDILIKNACASLCHSDLMLFWGHTAEKPPMEKVTIGHENTGTVAAIGRNVTGFKIGDPVGCLGCSYACLNGNRHFLPLQQLTESSDLAAYHSVKKCGLNEGDWITIIGCGGLGHLAIQYAKALKLRVIGIDISDSQLESAKSLGADLTFNSASTLGYEKEILSQTDGGAHAAVVLSASNAAYQSAPSVLRINGILMVIGIPKENLSINALHILLGKYRIMGASSGTPQQMREPIEFSHKHGIKAHMTTFNDIEDIQKIIDLLENGKTAGRFGIVF</sequence>
<keyword evidence="6" id="KW-0520">NAD</keyword>
<dbReference type="RefSeq" id="XP_016600439.1">
    <property type="nucleotide sequence ID" value="XM_016744519.1"/>
</dbReference>
<keyword evidence="4 7" id="KW-0862">Zinc</keyword>
<proteinExistence type="inferred from homology"/>
<dbReference type="InterPro" id="IPR002328">
    <property type="entry name" value="ADH_Zn_CS"/>
</dbReference>
<dbReference type="FunFam" id="3.40.50.720:FF:000039">
    <property type="entry name" value="Alcohol dehydrogenase AdhP"/>
    <property type="match status" value="1"/>
</dbReference>
<dbReference type="EMBL" id="JQFZ01000103">
    <property type="protein sequence ID" value="KGO59174.1"/>
    <property type="molecule type" value="Genomic_DNA"/>
</dbReference>
<dbReference type="AlphaFoldDB" id="A0A0A2JUW1"/>
<comment type="similarity">
    <text evidence="2 7">Belongs to the zinc-containing alcohol dehydrogenase family.</text>
</comment>
<evidence type="ECO:0000256" key="3">
    <source>
        <dbReference type="ARBA" id="ARBA00022723"/>
    </source>
</evidence>
<dbReference type="InterPro" id="IPR013149">
    <property type="entry name" value="ADH-like_C"/>
</dbReference>
<dbReference type="Gene3D" id="3.40.50.720">
    <property type="entry name" value="NAD(P)-binding Rossmann-like Domain"/>
    <property type="match status" value="1"/>
</dbReference>
<feature type="domain" description="Enoyl reductase (ER)" evidence="9">
    <location>
        <begin position="402"/>
        <end position="692"/>
    </location>
</feature>
<evidence type="ECO:0000256" key="7">
    <source>
        <dbReference type="RuleBase" id="RU361277"/>
    </source>
</evidence>
<evidence type="ECO:0000313" key="11">
    <source>
        <dbReference type="Proteomes" id="UP000030143"/>
    </source>
</evidence>
<dbReference type="Pfam" id="PF11905">
    <property type="entry name" value="DUF3425"/>
    <property type="match status" value="1"/>
</dbReference>
<dbReference type="InterPro" id="IPR013154">
    <property type="entry name" value="ADH-like_N"/>
</dbReference>
<accession>A0A0A2JUW1</accession>
<dbReference type="HOGENOM" id="CLU_396940_0_0_1"/>
<dbReference type="Proteomes" id="UP000030143">
    <property type="component" value="Unassembled WGS sequence"/>
</dbReference>
<dbReference type="Gene3D" id="3.90.180.10">
    <property type="entry name" value="Medium-chain alcohol dehydrogenases, catalytic domain"/>
    <property type="match status" value="2"/>
</dbReference>
<organism evidence="10 11">
    <name type="scientific">Penicillium expansum</name>
    <name type="common">Blue mold rot fungus</name>
    <dbReference type="NCBI Taxonomy" id="27334"/>
    <lineage>
        <taxon>Eukaryota</taxon>
        <taxon>Fungi</taxon>
        <taxon>Dikarya</taxon>
        <taxon>Ascomycota</taxon>
        <taxon>Pezizomycotina</taxon>
        <taxon>Eurotiomycetes</taxon>
        <taxon>Eurotiomycetidae</taxon>
        <taxon>Eurotiales</taxon>
        <taxon>Aspergillaceae</taxon>
        <taxon>Penicillium</taxon>
    </lineage>
</organism>
<dbReference type="GO" id="GO:0004022">
    <property type="term" value="F:alcohol dehydrogenase (NAD+) activity"/>
    <property type="evidence" value="ECO:0007669"/>
    <property type="project" value="TreeGrafter"/>
</dbReference>
<evidence type="ECO:0000256" key="1">
    <source>
        <dbReference type="ARBA" id="ARBA00001947"/>
    </source>
</evidence>
<evidence type="ECO:0000256" key="5">
    <source>
        <dbReference type="ARBA" id="ARBA00023002"/>
    </source>
</evidence>